<dbReference type="EMBL" id="JRKS01000117">
    <property type="protein sequence ID" value="KGJ01485.1"/>
    <property type="molecule type" value="Genomic_DNA"/>
</dbReference>
<proteinExistence type="predicted"/>
<dbReference type="STRING" id="690417.IC63_17115"/>
<accession>A0A099EST2</accession>
<sequence length="70" mass="7054">GLDRSDLGPPVIPGVAARFDCVAYAAHEAGDHSVLIGRVAQVTVGGPDDHPLVFAAGRFGAFSPGKLSAV</sequence>
<protein>
    <recommendedName>
        <fullName evidence="1">Flavin reductase like domain-containing protein</fullName>
    </recommendedName>
</protein>
<dbReference type="GO" id="GO:0010181">
    <property type="term" value="F:FMN binding"/>
    <property type="evidence" value="ECO:0007669"/>
    <property type="project" value="InterPro"/>
</dbReference>
<dbReference type="Proteomes" id="UP000029917">
    <property type="component" value="Unassembled WGS sequence"/>
</dbReference>
<dbReference type="AlphaFoldDB" id="A0A099EST2"/>
<dbReference type="Pfam" id="PF01613">
    <property type="entry name" value="Flavin_Reduct"/>
    <property type="match status" value="1"/>
</dbReference>
<organism evidence="2 3">
    <name type="scientific">Paracoccus sphaerophysae</name>
    <dbReference type="NCBI Taxonomy" id="690417"/>
    <lineage>
        <taxon>Bacteria</taxon>
        <taxon>Pseudomonadati</taxon>
        <taxon>Pseudomonadota</taxon>
        <taxon>Alphaproteobacteria</taxon>
        <taxon>Rhodobacterales</taxon>
        <taxon>Paracoccaceae</taxon>
        <taxon>Paracoccus</taxon>
    </lineage>
</organism>
<dbReference type="GO" id="GO:0016646">
    <property type="term" value="F:oxidoreductase activity, acting on the CH-NH group of donors, NAD or NADP as acceptor"/>
    <property type="evidence" value="ECO:0007669"/>
    <property type="project" value="UniProtKB-ARBA"/>
</dbReference>
<keyword evidence="3" id="KW-1185">Reference proteome</keyword>
<dbReference type="RefSeq" id="WP_036722650.1">
    <property type="nucleotide sequence ID" value="NZ_JRKS01000117.1"/>
</dbReference>
<dbReference type="SUPFAM" id="SSF50475">
    <property type="entry name" value="FMN-binding split barrel"/>
    <property type="match status" value="1"/>
</dbReference>
<reference evidence="2 3" key="2">
    <citation type="submission" date="2014-10" db="EMBL/GenBank/DDBJ databases">
        <title>Paracoccus sanguinis sp. nov., isolated from clinical specimens of New York State patients.</title>
        <authorList>
            <person name="Mingle L.A."/>
            <person name="Cole J.A."/>
            <person name="Lapierre P."/>
            <person name="Musser K.A."/>
        </authorList>
    </citation>
    <scope>NUCLEOTIDE SEQUENCE [LARGE SCALE GENOMIC DNA]</scope>
    <source>
        <strain evidence="2 3">HAMBI 3106</strain>
    </source>
</reference>
<dbReference type="Gene3D" id="2.30.110.10">
    <property type="entry name" value="Electron Transport, Fmn-binding Protein, Chain A"/>
    <property type="match status" value="1"/>
</dbReference>
<feature type="domain" description="Flavin reductase like" evidence="1">
    <location>
        <begin position="4"/>
        <end position="61"/>
    </location>
</feature>
<dbReference type="InterPro" id="IPR012349">
    <property type="entry name" value="Split_barrel_FMN-bd"/>
</dbReference>
<dbReference type="InterPro" id="IPR002563">
    <property type="entry name" value="Flavin_Rdtase-like_dom"/>
</dbReference>
<name>A0A099EST2_9RHOB</name>
<evidence type="ECO:0000313" key="3">
    <source>
        <dbReference type="Proteomes" id="UP000029917"/>
    </source>
</evidence>
<reference evidence="2 3" key="1">
    <citation type="submission" date="2014-09" db="EMBL/GenBank/DDBJ databases">
        <authorList>
            <person name="McGinnis J.M."/>
            <person name="Wolfgang W.J."/>
        </authorList>
    </citation>
    <scope>NUCLEOTIDE SEQUENCE [LARGE SCALE GENOMIC DNA]</scope>
    <source>
        <strain evidence="2 3">HAMBI 3106</strain>
    </source>
</reference>
<feature type="non-terminal residue" evidence="2">
    <location>
        <position position="1"/>
    </location>
</feature>
<gene>
    <name evidence="2" type="ORF">IC63_17115</name>
</gene>
<evidence type="ECO:0000259" key="1">
    <source>
        <dbReference type="Pfam" id="PF01613"/>
    </source>
</evidence>
<evidence type="ECO:0000313" key="2">
    <source>
        <dbReference type="EMBL" id="KGJ01485.1"/>
    </source>
</evidence>
<comment type="caution">
    <text evidence="2">The sequence shown here is derived from an EMBL/GenBank/DDBJ whole genome shotgun (WGS) entry which is preliminary data.</text>
</comment>